<dbReference type="GO" id="GO:0003700">
    <property type="term" value="F:DNA-binding transcription factor activity"/>
    <property type="evidence" value="ECO:0007669"/>
    <property type="project" value="InterPro"/>
</dbReference>
<dbReference type="Gene3D" id="1.20.120.530">
    <property type="entry name" value="GntR ligand-binding domain-like"/>
    <property type="match status" value="1"/>
</dbReference>
<sequence>MSNPTSEALSASEQEAHGKSGMGSLRRYAYGKIEDLLNSGQLRPGQLVSQRELVEATGATLGSVREAIPRFEAEGLLVTVPKKGLMVPSLDVAFVREAYQLRRMIELSALREAARRIPREQIEEWRVWHEAKEIAVQESAGGIARSLIDQVQRYDWAMHAEIVAALGNRLVDNVYRVTAIKIRMAVQSRLQVTGDNAARILKEHRAILDPLAEGHVEAATRALERHIDNSMTIALGGTVT</sequence>
<dbReference type="EMBL" id="FWXR01000002">
    <property type="protein sequence ID" value="SMC40859.1"/>
    <property type="molecule type" value="Genomic_DNA"/>
</dbReference>
<evidence type="ECO:0000256" key="1">
    <source>
        <dbReference type="ARBA" id="ARBA00023015"/>
    </source>
</evidence>
<keyword evidence="2" id="KW-0238">DNA-binding</keyword>
<dbReference type="InterPro" id="IPR036388">
    <property type="entry name" value="WH-like_DNA-bd_sf"/>
</dbReference>
<dbReference type="InterPro" id="IPR000524">
    <property type="entry name" value="Tscrpt_reg_HTH_GntR"/>
</dbReference>
<feature type="region of interest" description="Disordered" evidence="4">
    <location>
        <begin position="1"/>
        <end position="21"/>
    </location>
</feature>
<dbReference type="InterPro" id="IPR011711">
    <property type="entry name" value="GntR_C"/>
</dbReference>
<protein>
    <submittedName>
        <fullName evidence="6">Transcriptional regulator, GntR family</fullName>
    </submittedName>
</protein>
<reference evidence="6 7" key="1">
    <citation type="submission" date="2017-04" db="EMBL/GenBank/DDBJ databases">
        <authorList>
            <person name="Afonso C.L."/>
            <person name="Miller P.J."/>
            <person name="Scott M.A."/>
            <person name="Spackman E."/>
            <person name="Goraichik I."/>
            <person name="Dimitrov K.M."/>
            <person name="Suarez D.L."/>
            <person name="Swayne D.E."/>
        </authorList>
    </citation>
    <scope>NUCLEOTIDE SEQUENCE [LARGE SCALE GENOMIC DNA]</scope>
    <source>
        <strain evidence="6 7">CGMCC 1.10972</strain>
    </source>
</reference>
<dbReference type="SUPFAM" id="SSF46785">
    <property type="entry name" value="Winged helix' DNA-binding domain"/>
    <property type="match status" value="1"/>
</dbReference>
<dbReference type="InterPro" id="IPR008920">
    <property type="entry name" value="TF_FadR/GntR_C"/>
</dbReference>
<evidence type="ECO:0000313" key="7">
    <source>
        <dbReference type="Proteomes" id="UP000192656"/>
    </source>
</evidence>
<organism evidence="6 7">
    <name type="scientific">Fulvimarina manganoxydans</name>
    <dbReference type="NCBI Taxonomy" id="937218"/>
    <lineage>
        <taxon>Bacteria</taxon>
        <taxon>Pseudomonadati</taxon>
        <taxon>Pseudomonadota</taxon>
        <taxon>Alphaproteobacteria</taxon>
        <taxon>Hyphomicrobiales</taxon>
        <taxon>Aurantimonadaceae</taxon>
        <taxon>Fulvimarina</taxon>
    </lineage>
</organism>
<dbReference type="Gene3D" id="1.10.10.10">
    <property type="entry name" value="Winged helix-like DNA-binding domain superfamily/Winged helix DNA-binding domain"/>
    <property type="match status" value="1"/>
</dbReference>
<accession>A0A1W1YXD3</accession>
<evidence type="ECO:0000256" key="4">
    <source>
        <dbReference type="SAM" id="MobiDB-lite"/>
    </source>
</evidence>
<dbReference type="PANTHER" id="PTHR43537">
    <property type="entry name" value="TRANSCRIPTIONAL REGULATOR, GNTR FAMILY"/>
    <property type="match status" value="1"/>
</dbReference>
<dbReference type="AlphaFoldDB" id="A0A1W1YXD3"/>
<keyword evidence="3" id="KW-0804">Transcription</keyword>
<dbReference type="SUPFAM" id="SSF48008">
    <property type="entry name" value="GntR ligand-binding domain-like"/>
    <property type="match status" value="1"/>
</dbReference>
<evidence type="ECO:0000313" key="6">
    <source>
        <dbReference type="EMBL" id="SMC40859.1"/>
    </source>
</evidence>
<evidence type="ECO:0000259" key="5">
    <source>
        <dbReference type="PROSITE" id="PS50949"/>
    </source>
</evidence>
<dbReference type="OrthoDB" id="7768882at2"/>
<feature type="compositionally biased region" description="Polar residues" evidence="4">
    <location>
        <begin position="1"/>
        <end position="13"/>
    </location>
</feature>
<proteinExistence type="predicted"/>
<dbReference type="Pfam" id="PF07729">
    <property type="entry name" value="FCD"/>
    <property type="match status" value="1"/>
</dbReference>
<keyword evidence="7" id="KW-1185">Reference proteome</keyword>
<evidence type="ECO:0000256" key="2">
    <source>
        <dbReference type="ARBA" id="ARBA00023125"/>
    </source>
</evidence>
<dbReference type="PROSITE" id="PS50949">
    <property type="entry name" value="HTH_GNTR"/>
    <property type="match status" value="1"/>
</dbReference>
<dbReference type="GO" id="GO:0003677">
    <property type="term" value="F:DNA binding"/>
    <property type="evidence" value="ECO:0007669"/>
    <property type="project" value="UniProtKB-KW"/>
</dbReference>
<dbReference type="STRING" id="937218.SAMN06297251_10263"/>
<dbReference type="SMART" id="SM00345">
    <property type="entry name" value="HTH_GNTR"/>
    <property type="match status" value="1"/>
</dbReference>
<dbReference type="PANTHER" id="PTHR43537:SF24">
    <property type="entry name" value="GLUCONATE OPERON TRANSCRIPTIONAL REPRESSOR"/>
    <property type="match status" value="1"/>
</dbReference>
<gene>
    <name evidence="6" type="ORF">SAMN06297251_10263</name>
</gene>
<dbReference type="SMART" id="SM00895">
    <property type="entry name" value="FCD"/>
    <property type="match status" value="1"/>
</dbReference>
<keyword evidence="1" id="KW-0805">Transcription regulation</keyword>
<name>A0A1W1YXD3_9HYPH</name>
<dbReference type="Proteomes" id="UP000192656">
    <property type="component" value="Unassembled WGS sequence"/>
</dbReference>
<evidence type="ECO:0000256" key="3">
    <source>
        <dbReference type="ARBA" id="ARBA00023163"/>
    </source>
</evidence>
<feature type="domain" description="HTH gntR-type" evidence="5">
    <location>
        <begin position="23"/>
        <end position="90"/>
    </location>
</feature>
<dbReference type="Pfam" id="PF00392">
    <property type="entry name" value="GntR"/>
    <property type="match status" value="1"/>
</dbReference>
<dbReference type="InterPro" id="IPR036390">
    <property type="entry name" value="WH_DNA-bd_sf"/>
</dbReference>